<accession>A0ABW0MAA9</accession>
<protein>
    <submittedName>
        <fullName evidence="2">TolC family protein</fullName>
    </submittedName>
</protein>
<sequence>MSIFMRRRVLPAMLLVTLAGCASFSDDHGFGQVRDIAQQRLGKEVSWTHTEAERVELQQTIDQLLQKPLSVDDAVQVALLNNRSLQAEYEELGIAEANLVQAGRLANPGFSFSHTRDGGDIKIERSFSLAIMQLLTLPVSAKIEQRQFQHTKLTVANQVLQVAAATRNAYYQSVAANQSIGYQEQVESAASAGSELATKMAKAGNFNQLLAISLLIKINVYSSQLEHCDWHRHHCQLNSHPFNERFHLISS</sequence>
<evidence type="ECO:0000313" key="3">
    <source>
        <dbReference type="Proteomes" id="UP001596045"/>
    </source>
</evidence>
<gene>
    <name evidence="2" type="ORF">ACFPM8_11190</name>
</gene>
<evidence type="ECO:0000313" key="2">
    <source>
        <dbReference type="EMBL" id="MFC5474520.1"/>
    </source>
</evidence>
<organism evidence="2 3">
    <name type="scientific">Paraherbaspirillum soli</name>
    <dbReference type="NCBI Taxonomy" id="631222"/>
    <lineage>
        <taxon>Bacteria</taxon>
        <taxon>Pseudomonadati</taxon>
        <taxon>Pseudomonadota</taxon>
        <taxon>Betaproteobacteria</taxon>
        <taxon>Burkholderiales</taxon>
        <taxon>Oxalobacteraceae</taxon>
        <taxon>Paraherbaspirillum</taxon>
    </lineage>
</organism>
<feature type="signal peptide" evidence="1">
    <location>
        <begin position="1"/>
        <end position="24"/>
    </location>
</feature>
<reference evidence="3" key="1">
    <citation type="journal article" date="2019" name="Int. J. Syst. Evol. Microbiol.">
        <title>The Global Catalogue of Microorganisms (GCM) 10K type strain sequencing project: providing services to taxonomists for standard genome sequencing and annotation.</title>
        <authorList>
            <consortium name="The Broad Institute Genomics Platform"/>
            <consortium name="The Broad Institute Genome Sequencing Center for Infectious Disease"/>
            <person name="Wu L."/>
            <person name="Ma J."/>
        </authorList>
    </citation>
    <scope>NUCLEOTIDE SEQUENCE [LARGE SCALE GENOMIC DNA]</scope>
    <source>
        <strain evidence="3">JCM 17066</strain>
    </source>
</reference>
<dbReference type="PROSITE" id="PS51257">
    <property type="entry name" value="PROKAR_LIPOPROTEIN"/>
    <property type="match status" value="1"/>
</dbReference>
<dbReference type="SUPFAM" id="SSF56954">
    <property type="entry name" value="Outer membrane efflux proteins (OEP)"/>
    <property type="match status" value="1"/>
</dbReference>
<dbReference type="EMBL" id="JBHSMT010000014">
    <property type="protein sequence ID" value="MFC5474520.1"/>
    <property type="molecule type" value="Genomic_DNA"/>
</dbReference>
<dbReference type="Gene3D" id="1.20.1600.10">
    <property type="entry name" value="Outer membrane efflux proteins (OEP)"/>
    <property type="match status" value="1"/>
</dbReference>
<feature type="chain" id="PRO_5046950272" evidence="1">
    <location>
        <begin position="25"/>
        <end position="251"/>
    </location>
</feature>
<keyword evidence="3" id="KW-1185">Reference proteome</keyword>
<evidence type="ECO:0000256" key="1">
    <source>
        <dbReference type="SAM" id="SignalP"/>
    </source>
</evidence>
<comment type="caution">
    <text evidence="2">The sequence shown here is derived from an EMBL/GenBank/DDBJ whole genome shotgun (WGS) entry which is preliminary data.</text>
</comment>
<name>A0ABW0MAA9_9BURK</name>
<proteinExistence type="predicted"/>
<keyword evidence="1" id="KW-0732">Signal</keyword>
<dbReference type="RefSeq" id="WP_378997624.1">
    <property type="nucleotide sequence ID" value="NZ_JBHSMT010000014.1"/>
</dbReference>
<dbReference type="Proteomes" id="UP001596045">
    <property type="component" value="Unassembled WGS sequence"/>
</dbReference>